<dbReference type="Proteomes" id="UP001165366">
    <property type="component" value="Unassembled WGS sequence"/>
</dbReference>
<dbReference type="SUPFAM" id="SSF51735">
    <property type="entry name" value="NAD(P)-binding Rossmann-fold domains"/>
    <property type="match status" value="1"/>
</dbReference>
<proteinExistence type="predicted"/>
<dbReference type="InterPro" id="IPR051207">
    <property type="entry name" value="ComplexI_NDUFA9_subunit"/>
</dbReference>
<dbReference type="PANTHER" id="PTHR12126:SF11">
    <property type="entry name" value="NADH DEHYDROGENASE [UBIQUINONE] 1 ALPHA SUBCOMPLEX SUBUNIT 9, MITOCHONDRIAL"/>
    <property type="match status" value="1"/>
</dbReference>
<dbReference type="CDD" id="cd05243">
    <property type="entry name" value="SDR_a5"/>
    <property type="match status" value="1"/>
</dbReference>
<sequence length="288" mass="32397">MENILLAGATGYLGRRIVRELTVWGIPTAAIARNPEKLSDADPEIIRVLKAEVTQPETLVGICDGIDTVISTLGITHQQDGFSYMNVDYQANLNLLREAQQAEVRKFIYISVIDGDKLRHLAISTAKEMFMDELKASGLEYTVIRPNGFYSDMRQFLKMAQKGKIYLFGNGEYKLNPIHGADLAEVCVRAISQKTKEITVGGPDILTHNEIAEMAFSAWGKTPSITYLPDWTRRAIITGAKFFSTSKRYGALEFLLTMMGRDNMAPRHGSHRLQDFYKREINNIKTNN</sequence>
<dbReference type="InterPro" id="IPR036291">
    <property type="entry name" value="NAD(P)-bd_dom_sf"/>
</dbReference>
<dbReference type="EMBL" id="JAKLWS010000024">
    <property type="protein sequence ID" value="MCG2590005.1"/>
    <property type="molecule type" value="Genomic_DNA"/>
</dbReference>
<comment type="caution">
    <text evidence="2">The sequence shown here is derived from an EMBL/GenBank/DDBJ whole genome shotgun (WGS) entry which is preliminary data.</text>
</comment>
<reference evidence="2" key="1">
    <citation type="submission" date="2022-01" db="EMBL/GenBank/DDBJ databases">
        <authorList>
            <person name="Wang Y."/>
        </authorList>
    </citation>
    <scope>NUCLEOTIDE SEQUENCE</scope>
    <source>
        <strain evidence="2">WB101</strain>
    </source>
</reference>
<dbReference type="Pfam" id="PF13460">
    <property type="entry name" value="NAD_binding_10"/>
    <property type="match status" value="1"/>
</dbReference>
<accession>A0ABS9KGM7</accession>
<dbReference type="Gene3D" id="3.40.50.720">
    <property type="entry name" value="NAD(P)-binding Rossmann-like Domain"/>
    <property type="match status" value="1"/>
</dbReference>
<evidence type="ECO:0000313" key="2">
    <source>
        <dbReference type="EMBL" id="MCG2590005.1"/>
    </source>
</evidence>
<gene>
    <name evidence="2" type="ORF">L6773_15615</name>
</gene>
<dbReference type="PANTHER" id="PTHR12126">
    <property type="entry name" value="NADH-UBIQUINONE OXIDOREDUCTASE 39 KDA SUBUNIT-RELATED"/>
    <property type="match status" value="1"/>
</dbReference>
<name>A0ABS9KGM7_9BACT</name>
<protein>
    <submittedName>
        <fullName evidence="2">SDR family oxidoreductase</fullName>
    </submittedName>
</protein>
<keyword evidence="3" id="KW-1185">Reference proteome</keyword>
<organism evidence="2 3">
    <name type="scientific">Rhodohalobacter sulfatireducens</name>
    <dbReference type="NCBI Taxonomy" id="2911366"/>
    <lineage>
        <taxon>Bacteria</taxon>
        <taxon>Pseudomonadati</taxon>
        <taxon>Balneolota</taxon>
        <taxon>Balneolia</taxon>
        <taxon>Balneolales</taxon>
        <taxon>Balneolaceae</taxon>
        <taxon>Rhodohalobacter</taxon>
    </lineage>
</organism>
<dbReference type="RefSeq" id="WP_237855362.1">
    <property type="nucleotide sequence ID" value="NZ_JAKLWS010000024.1"/>
</dbReference>
<feature type="domain" description="NAD(P)-binding" evidence="1">
    <location>
        <begin position="8"/>
        <end position="193"/>
    </location>
</feature>
<dbReference type="InterPro" id="IPR016040">
    <property type="entry name" value="NAD(P)-bd_dom"/>
</dbReference>
<reference evidence="2" key="2">
    <citation type="submission" date="2024-05" db="EMBL/GenBank/DDBJ databases">
        <title>Rhodohalobacter halophilus gen. nov., sp. nov., a moderately halophilic member of the family Balneolaceae.</title>
        <authorList>
            <person name="Xia J."/>
        </authorList>
    </citation>
    <scope>NUCLEOTIDE SEQUENCE</scope>
    <source>
        <strain evidence="2">WB101</strain>
    </source>
</reference>
<evidence type="ECO:0000313" key="3">
    <source>
        <dbReference type="Proteomes" id="UP001165366"/>
    </source>
</evidence>
<evidence type="ECO:0000259" key="1">
    <source>
        <dbReference type="Pfam" id="PF13460"/>
    </source>
</evidence>